<dbReference type="HOGENOM" id="CLU_048328_0_0_1"/>
<proteinExistence type="predicted"/>
<reference evidence="3 4" key="1">
    <citation type="journal article" date="2012" name="PLoS Pathog.">
        <title>Diverse lifestyles and strategies of plant pathogenesis encoded in the genomes of eighteen Dothideomycetes fungi.</title>
        <authorList>
            <person name="Ohm R.A."/>
            <person name="Feau N."/>
            <person name="Henrissat B."/>
            <person name="Schoch C.L."/>
            <person name="Horwitz B.A."/>
            <person name="Barry K.W."/>
            <person name="Condon B.J."/>
            <person name="Copeland A.C."/>
            <person name="Dhillon B."/>
            <person name="Glaser F."/>
            <person name="Hesse C.N."/>
            <person name="Kosti I."/>
            <person name="LaButti K."/>
            <person name="Lindquist E.A."/>
            <person name="Lucas S."/>
            <person name="Salamov A.A."/>
            <person name="Bradshaw R.E."/>
            <person name="Ciuffetti L."/>
            <person name="Hamelin R.C."/>
            <person name="Kema G.H.J."/>
            <person name="Lawrence C."/>
            <person name="Scott J.A."/>
            <person name="Spatafora J.W."/>
            <person name="Turgeon B.G."/>
            <person name="de Wit P.J.G.M."/>
            <person name="Zhong S."/>
            <person name="Goodwin S.B."/>
            <person name="Grigoriev I.V."/>
        </authorList>
    </citation>
    <scope>NUCLEOTIDE SEQUENCE [LARGE SCALE GENOMIC DNA]</scope>
    <source>
        <strain evidence="3 4">SO2202</strain>
    </source>
</reference>
<feature type="compositionally biased region" description="Low complexity" evidence="2">
    <location>
        <begin position="14"/>
        <end position="28"/>
    </location>
</feature>
<dbReference type="OrthoDB" id="3918393at2759"/>
<protein>
    <recommendedName>
        <fullName evidence="5">SWI5-dependent HO expression protein 3</fullName>
    </recommendedName>
</protein>
<evidence type="ECO:0000313" key="4">
    <source>
        <dbReference type="Proteomes" id="UP000016931"/>
    </source>
</evidence>
<accession>N1QJ04</accession>
<evidence type="ECO:0000256" key="1">
    <source>
        <dbReference type="SAM" id="Coils"/>
    </source>
</evidence>
<dbReference type="Proteomes" id="UP000016931">
    <property type="component" value="Unassembled WGS sequence"/>
</dbReference>
<feature type="coiled-coil region" evidence="1">
    <location>
        <begin position="268"/>
        <end position="305"/>
    </location>
</feature>
<feature type="coiled-coil region" evidence="1">
    <location>
        <begin position="215"/>
        <end position="242"/>
    </location>
</feature>
<keyword evidence="1" id="KW-0175">Coiled coil</keyword>
<evidence type="ECO:0000313" key="3">
    <source>
        <dbReference type="EMBL" id="EMF17196.1"/>
    </source>
</evidence>
<gene>
    <name evidence="3" type="ORF">SEPMUDRAFT_146296</name>
</gene>
<dbReference type="GeneID" id="27900698"/>
<dbReference type="EMBL" id="KB456260">
    <property type="protein sequence ID" value="EMF17196.1"/>
    <property type="molecule type" value="Genomic_DNA"/>
</dbReference>
<dbReference type="RefSeq" id="XP_016765317.1">
    <property type="nucleotide sequence ID" value="XM_016903561.1"/>
</dbReference>
<dbReference type="OMA" id="NMHQHNG"/>
<evidence type="ECO:0008006" key="5">
    <source>
        <dbReference type="Google" id="ProtNLM"/>
    </source>
</evidence>
<organism evidence="3 4">
    <name type="scientific">Sphaerulina musiva (strain SO2202)</name>
    <name type="common">Poplar stem canker fungus</name>
    <name type="synonym">Septoria musiva</name>
    <dbReference type="NCBI Taxonomy" id="692275"/>
    <lineage>
        <taxon>Eukaryota</taxon>
        <taxon>Fungi</taxon>
        <taxon>Dikarya</taxon>
        <taxon>Ascomycota</taxon>
        <taxon>Pezizomycotina</taxon>
        <taxon>Dothideomycetes</taxon>
        <taxon>Dothideomycetidae</taxon>
        <taxon>Mycosphaerellales</taxon>
        <taxon>Mycosphaerellaceae</taxon>
        <taxon>Sphaerulina</taxon>
    </lineage>
</organism>
<feature type="region of interest" description="Disordered" evidence="2">
    <location>
        <begin position="165"/>
        <end position="186"/>
    </location>
</feature>
<dbReference type="AlphaFoldDB" id="N1QJ04"/>
<sequence>MHGSHLSGSSDDATSSNGTMPTPTPNGTAGRGSSAHPARNGTSSPTINGSSHLQNGPSSPQSPPPTDTGQWSSAVGHATTAGKSGRVIEKLMADNDRFKRELKEQMIKADELQRSLQMFKPRMESLQAENDNLSHARDVDHGLLARRERIIQELKSDLAREKQRSKAFEEMAQKSTAERDEAVEEKRRDVQSMAEQTKHAQLHSEILESSHKQLSQQYKARIEGIKTEVSQLQLEKEEDRRRLSKIDVVSDQMRQELERTRKLQAELVSKWEELQREKQERFQELERETKEANDKTRKLSAEMDQVVKRMRWVINVKSNTRIDSS</sequence>
<feature type="coiled-coil region" evidence="1">
    <location>
        <begin position="88"/>
        <end position="115"/>
    </location>
</feature>
<feature type="region of interest" description="Disordered" evidence="2">
    <location>
        <begin position="1"/>
        <end position="87"/>
    </location>
</feature>
<feature type="compositionally biased region" description="Polar residues" evidence="2">
    <location>
        <begin position="40"/>
        <end position="56"/>
    </location>
</feature>
<dbReference type="eggNOG" id="ENOG502S77X">
    <property type="taxonomic scope" value="Eukaryota"/>
</dbReference>
<dbReference type="STRING" id="692275.N1QJ04"/>
<feature type="compositionally biased region" description="Polar residues" evidence="2">
    <location>
        <begin position="1"/>
        <end position="13"/>
    </location>
</feature>
<keyword evidence="4" id="KW-1185">Reference proteome</keyword>
<name>N1QJ04_SPHMS</name>
<evidence type="ECO:0000256" key="2">
    <source>
        <dbReference type="SAM" id="MobiDB-lite"/>
    </source>
</evidence>